<keyword evidence="11 12" id="KW-0472">Membrane</keyword>
<evidence type="ECO:0000256" key="12">
    <source>
        <dbReference type="HAMAP-Rule" id="MF_00188"/>
    </source>
</evidence>
<keyword evidence="5 12" id="KW-0812">Transmembrane</keyword>
<keyword evidence="7 12" id="KW-0378">Hydrolase</keyword>
<dbReference type="GO" id="GO:0006508">
    <property type="term" value="P:proteolysis"/>
    <property type="evidence" value="ECO:0007669"/>
    <property type="project" value="UniProtKB-KW"/>
</dbReference>
<dbReference type="InterPro" id="IPR050083">
    <property type="entry name" value="HtpX_protease"/>
</dbReference>
<evidence type="ECO:0000256" key="5">
    <source>
        <dbReference type="ARBA" id="ARBA00022692"/>
    </source>
</evidence>
<keyword evidence="10 12" id="KW-0482">Metalloprotease</keyword>
<dbReference type="GO" id="GO:0005886">
    <property type="term" value="C:plasma membrane"/>
    <property type="evidence" value="ECO:0007669"/>
    <property type="project" value="UniProtKB-SubCell"/>
</dbReference>
<dbReference type="PANTHER" id="PTHR43221">
    <property type="entry name" value="PROTEASE HTPX"/>
    <property type="match status" value="1"/>
</dbReference>
<feature type="active site" evidence="12">
    <location>
        <position position="135"/>
    </location>
</feature>
<dbReference type="GO" id="GO:0008270">
    <property type="term" value="F:zinc ion binding"/>
    <property type="evidence" value="ECO:0007669"/>
    <property type="project" value="UniProtKB-UniRule"/>
</dbReference>
<dbReference type="Gene3D" id="3.30.2010.10">
    <property type="entry name" value="Metalloproteases ('zincins'), catalytic domain"/>
    <property type="match status" value="1"/>
</dbReference>
<evidence type="ECO:0000256" key="8">
    <source>
        <dbReference type="ARBA" id="ARBA00022833"/>
    </source>
</evidence>
<dbReference type="InterPro" id="IPR001915">
    <property type="entry name" value="Peptidase_M48"/>
</dbReference>
<keyword evidence="4 12" id="KW-0645">Protease</keyword>
<dbReference type="Pfam" id="PF01435">
    <property type="entry name" value="Peptidase_M48"/>
    <property type="match status" value="1"/>
</dbReference>
<dbReference type="PANTHER" id="PTHR43221:SF1">
    <property type="entry name" value="PROTEASE HTPX"/>
    <property type="match status" value="1"/>
</dbReference>
<evidence type="ECO:0000313" key="14">
    <source>
        <dbReference type="EMBL" id="CDX02224.1"/>
    </source>
</evidence>
<name>A0A098B001_DESHA</name>
<dbReference type="RefSeq" id="WP_011460068.1">
    <property type="nucleotide sequence ID" value="NZ_LK996017.1"/>
</dbReference>
<sequence>MNGFGNQLKTVFLMSLLTVLVILAGNAIGGSGGMQIAFIFAMVMNFGSYWFSDKMALAMTKAQPISREQSPELYAMVEKLADNANLPMPRLYMTPSPQPNAFATGRNPNHAAIAVTRGLMQMLNREELEGVLAHEMAHIKNRDILISTLAAVMAGVITTLAHWAQWALMFGGVGGNDEEGASGLAALPLIILGPIAAMLVQMGISRSREYLADATGAEIAGNSSGLANALQKLERSSAAIPMNVNPSASHMFIVNPLNARRVANLFSTHPPIEERVKRLYTMERR</sequence>
<feature type="domain" description="Peptidase M48" evidence="13">
    <location>
        <begin position="69"/>
        <end position="281"/>
    </location>
</feature>
<feature type="transmembrane region" description="Helical" evidence="12">
    <location>
        <begin position="34"/>
        <end position="51"/>
    </location>
</feature>
<dbReference type="GO" id="GO:0004222">
    <property type="term" value="F:metalloendopeptidase activity"/>
    <property type="evidence" value="ECO:0007669"/>
    <property type="project" value="UniProtKB-UniRule"/>
</dbReference>
<keyword evidence="3 12" id="KW-1003">Cell membrane</keyword>
<dbReference type="InterPro" id="IPR022919">
    <property type="entry name" value="Pept_M48_protease_HtpX"/>
</dbReference>
<reference evidence="14" key="1">
    <citation type="submission" date="2014-07" db="EMBL/GenBank/DDBJ databases">
        <authorList>
            <person name="Hornung V.Bastian."/>
        </authorList>
    </citation>
    <scope>NUCLEOTIDE SEQUENCE</scope>
    <source>
        <strain evidence="14">PCE-S</strain>
    </source>
</reference>
<evidence type="ECO:0000259" key="13">
    <source>
        <dbReference type="Pfam" id="PF01435"/>
    </source>
</evidence>
<feature type="transmembrane region" description="Helical" evidence="12">
    <location>
        <begin position="184"/>
        <end position="204"/>
    </location>
</feature>
<dbReference type="EMBL" id="LK996017">
    <property type="protein sequence ID" value="CDX02224.1"/>
    <property type="molecule type" value="Genomic_DNA"/>
</dbReference>
<dbReference type="EC" id="3.4.24.-" evidence="12"/>
<evidence type="ECO:0000256" key="9">
    <source>
        <dbReference type="ARBA" id="ARBA00022989"/>
    </source>
</evidence>
<dbReference type="HAMAP" id="MF_00188">
    <property type="entry name" value="Pept_M48_protease_HtpX"/>
    <property type="match status" value="1"/>
</dbReference>
<dbReference type="CDD" id="cd07336">
    <property type="entry name" value="M48B_HtpX_like"/>
    <property type="match status" value="1"/>
</dbReference>
<evidence type="ECO:0000256" key="10">
    <source>
        <dbReference type="ARBA" id="ARBA00023049"/>
    </source>
</evidence>
<comment type="subcellular location">
    <subcellularLocation>
        <location evidence="1 12">Cell membrane</location>
        <topology evidence="1 12">Multi-pass membrane protein</topology>
    </subcellularLocation>
</comment>
<feature type="transmembrane region" description="Helical" evidence="12">
    <location>
        <begin position="12"/>
        <end position="28"/>
    </location>
</feature>
<dbReference type="AlphaFoldDB" id="A0A098B001"/>
<proteinExistence type="inferred from homology"/>
<feature type="transmembrane region" description="Helical" evidence="12">
    <location>
        <begin position="144"/>
        <end position="164"/>
    </location>
</feature>
<keyword evidence="6 12" id="KW-0479">Metal-binding</keyword>
<dbReference type="PATRIC" id="fig|49338.4.peg.2513"/>
<evidence type="ECO:0000256" key="2">
    <source>
        <dbReference type="ARBA" id="ARBA00009779"/>
    </source>
</evidence>
<gene>
    <name evidence="12" type="primary">htpX</name>
    <name evidence="14" type="ORF">DPCES_2337</name>
</gene>
<feature type="binding site" evidence="12">
    <location>
        <position position="138"/>
    </location>
    <ligand>
        <name>Zn(2+)</name>
        <dbReference type="ChEBI" id="CHEBI:29105"/>
        <note>catalytic</note>
    </ligand>
</feature>
<organism evidence="14">
    <name type="scientific">Desulfitobacterium hafniense</name>
    <name type="common">Desulfitobacterium frappieri</name>
    <dbReference type="NCBI Taxonomy" id="49338"/>
    <lineage>
        <taxon>Bacteria</taxon>
        <taxon>Bacillati</taxon>
        <taxon>Bacillota</taxon>
        <taxon>Clostridia</taxon>
        <taxon>Eubacteriales</taxon>
        <taxon>Desulfitobacteriaceae</taxon>
        <taxon>Desulfitobacterium</taxon>
    </lineage>
</organism>
<evidence type="ECO:0000256" key="11">
    <source>
        <dbReference type="ARBA" id="ARBA00023136"/>
    </source>
</evidence>
<evidence type="ECO:0000256" key="6">
    <source>
        <dbReference type="ARBA" id="ARBA00022723"/>
    </source>
</evidence>
<evidence type="ECO:0000256" key="4">
    <source>
        <dbReference type="ARBA" id="ARBA00022670"/>
    </source>
</evidence>
<comment type="similarity">
    <text evidence="2 12">Belongs to the peptidase M48B family.</text>
</comment>
<comment type="cofactor">
    <cofactor evidence="12">
        <name>Zn(2+)</name>
        <dbReference type="ChEBI" id="CHEBI:29105"/>
    </cofactor>
    <text evidence="12">Binds 1 zinc ion per subunit.</text>
</comment>
<accession>A0A098B001</accession>
<protein>
    <recommendedName>
        <fullName evidence="12">Protease HtpX homolog</fullName>
        <ecNumber evidence="12">3.4.24.-</ecNumber>
    </recommendedName>
</protein>
<evidence type="ECO:0000256" key="1">
    <source>
        <dbReference type="ARBA" id="ARBA00004651"/>
    </source>
</evidence>
<evidence type="ECO:0000256" key="7">
    <source>
        <dbReference type="ARBA" id="ARBA00022801"/>
    </source>
</evidence>
<feature type="binding site" evidence="12">
    <location>
        <position position="209"/>
    </location>
    <ligand>
        <name>Zn(2+)</name>
        <dbReference type="ChEBI" id="CHEBI:29105"/>
        <note>catalytic</note>
    </ligand>
</feature>
<keyword evidence="9 12" id="KW-1133">Transmembrane helix</keyword>
<evidence type="ECO:0000256" key="3">
    <source>
        <dbReference type="ARBA" id="ARBA00022475"/>
    </source>
</evidence>
<keyword evidence="8 12" id="KW-0862">Zinc</keyword>
<feature type="binding site" evidence="12">
    <location>
        <position position="134"/>
    </location>
    <ligand>
        <name>Zn(2+)</name>
        <dbReference type="ChEBI" id="CHEBI:29105"/>
        <note>catalytic</note>
    </ligand>
</feature>